<keyword evidence="1" id="KW-0812">Transmembrane</keyword>
<dbReference type="EMBL" id="JABCQN010000003">
    <property type="protein sequence ID" value="MBF0870633.1"/>
    <property type="molecule type" value="Genomic_DNA"/>
</dbReference>
<dbReference type="GeneID" id="81474474"/>
<feature type="transmembrane region" description="Helical" evidence="1">
    <location>
        <begin position="34"/>
        <end position="54"/>
    </location>
</feature>
<gene>
    <name evidence="2" type="ORF">HKD32_07185</name>
</gene>
<protein>
    <submittedName>
        <fullName evidence="2">Uncharacterized protein</fullName>
    </submittedName>
</protein>
<dbReference type="RefSeq" id="WP_061933187.1">
    <property type="nucleotide sequence ID" value="NZ_CP191376.1"/>
</dbReference>
<evidence type="ECO:0000313" key="2">
    <source>
        <dbReference type="EMBL" id="MBF0870633.1"/>
    </source>
</evidence>
<accession>A0A149S0F4</accession>
<keyword evidence="1" id="KW-1133">Transmembrane helix</keyword>
<keyword evidence="1" id="KW-0472">Membrane</keyword>
<reference evidence="2" key="1">
    <citation type="submission" date="2020-04" db="EMBL/GenBank/DDBJ databases">
        <authorList>
            <person name="Sombolestani A."/>
        </authorList>
    </citation>
    <scope>NUCLEOTIDE SEQUENCE</scope>
    <source>
        <strain evidence="2">R71697</strain>
    </source>
</reference>
<reference evidence="2" key="2">
    <citation type="submission" date="2020-11" db="EMBL/GenBank/DDBJ databases">
        <title>Description of novel Gluconobacter species.</title>
        <authorList>
            <person name="Cleenwerck I."/>
            <person name="Cnockaert M."/>
            <person name="Borremans W."/>
            <person name="Wieme A.D."/>
            <person name="De Vuyst L."/>
            <person name="Vandamme P."/>
        </authorList>
    </citation>
    <scope>NUCLEOTIDE SEQUENCE</scope>
    <source>
        <strain evidence="2">R71697</strain>
    </source>
</reference>
<evidence type="ECO:0000313" key="3">
    <source>
        <dbReference type="Proteomes" id="UP000661006"/>
    </source>
</evidence>
<dbReference type="Proteomes" id="UP000661006">
    <property type="component" value="Unassembled WGS sequence"/>
</dbReference>
<comment type="caution">
    <text evidence="2">The sequence shown here is derived from an EMBL/GenBank/DDBJ whole genome shotgun (WGS) entry which is preliminary data.</text>
</comment>
<name>A0A149S0F4_GLUJA</name>
<sequence length="69" mass="8129">MPSKEWIIWWVMLVGYAVMTATLLYGFWLYGTAMFHQINFWITLFIMVAMIPSFRDLGRRKNGSTPPKP</sequence>
<feature type="transmembrane region" description="Helical" evidence="1">
    <location>
        <begin position="7"/>
        <end position="28"/>
    </location>
</feature>
<evidence type="ECO:0000256" key="1">
    <source>
        <dbReference type="SAM" id="Phobius"/>
    </source>
</evidence>
<proteinExistence type="predicted"/>
<dbReference type="AlphaFoldDB" id="A0A149S0F4"/>
<organism evidence="2 3">
    <name type="scientific">Gluconobacter japonicus</name>
    <dbReference type="NCBI Taxonomy" id="376620"/>
    <lineage>
        <taxon>Bacteria</taxon>
        <taxon>Pseudomonadati</taxon>
        <taxon>Pseudomonadota</taxon>
        <taxon>Alphaproteobacteria</taxon>
        <taxon>Acetobacterales</taxon>
        <taxon>Acetobacteraceae</taxon>
        <taxon>Gluconobacter</taxon>
    </lineage>
</organism>